<protein>
    <submittedName>
        <fullName evidence="1">Uncharacterized protein</fullName>
    </submittedName>
</protein>
<dbReference type="AlphaFoldDB" id="A0A4Z1PEG0"/>
<organism evidence="1 2">
    <name type="scientific">Venturia nashicola</name>
    <dbReference type="NCBI Taxonomy" id="86259"/>
    <lineage>
        <taxon>Eukaryota</taxon>
        <taxon>Fungi</taxon>
        <taxon>Dikarya</taxon>
        <taxon>Ascomycota</taxon>
        <taxon>Pezizomycotina</taxon>
        <taxon>Dothideomycetes</taxon>
        <taxon>Pleosporomycetidae</taxon>
        <taxon>Venturiales</taxon>
        <taxon>Venturiaceae</taxon>
        <taxon>Venturia</taxon>
    </lineage>
</organism>
<evidence type="ECO:0000313" key="1">
    <source>
        <dbReference type="EMBL" id="TID23531.1"/>
    </source>
</evidence>
<proteinExistence type="predicted"/>
<keyword evidence="2" id="KW-1185">Reference proteome</keyword>
<evidence type="ECO:0000313" key="2">
    <source>
        <dbReference type="Proteomes" id="UP000298493"/>
    </source>
</evidence>
<gene>
    <name evidence="1" type="ORF">E6O75_ATG03167</name>
</gene>
<name>A0A4Z1PEG0_9PEZI</name>
<dbReference type="Proteomes" id="UP000298493">
    <property type="component" value="Unassembled WGS sequence"/>
</dbReference>
<reference evidence="1 2" key="1">
    <citation type="submission" date="2019-04" db="EMBL/GenBank/DDBJ databases">
        <title>High contiguity whole genome sequence and gene annotation resource for two Venturia nashicola isolates.</title>
        <authorList>
            <person name="Prokchorchik M."/>
            <person name="Won K."/>
            <person name="Lee Y."/>
            <person name="Choi E.D."/>
            <person name="Segonzac C."/>
            <person name="Sohn K.H."/>
        </authorList>
    </citation>
    <scope>NUCLEOTIDE SEQUENCE [LARGE SCALE GENOMIC DNA]</scope>
    <source>
        <strain evidence="1 2">PRI2</strain>
    </source>
</reference>
<accession>A0A4Z1PEG0</accession>
<dbReference type="EMBL" id="SNSC02000006">
    <property type="protein sequence ID" value="TID23531.1"/>
    <property type="molecule type" value="Genomic_DNA"/>
</dbReference>
<comment type="caution">
    <text evidence="1">The sequence shown here is derived from an EMBL/GenBank/DDBJ whole genome shotgun (WGS) entry which is preliminary data.</text>
</comment>
<sequence>MPCLDRDERFDTLSYQAKKSKLQSALFTAVWSGNQRTRLRIFMTRICEGSASSNTPGLARKRVTYCLSSTPLQQSQLTQKSAANALHLSHSKQHLQSCKRHGMTPFQL</sequence>